<accession>A0ABQ2P0C7</accession>
<dbReference type="InterPro" id="IPR000182">
    <property type="entry name" value="GNAT_dom"/>
</dbReference>
<dbReference type="EMBL" id="BMLW01000013">
    <property type="protein sequence ID" value="GGP15066.1"/>
    <property type="molecule type" value="Genomic_DNA"/>
</dbReference>
<dbReference type="PROSITE" id="PS51186">
    <property type="entry name" value="GNAT"/>
    <property type="match status" value="1"/>
</dbReference>
<dbReference type="Pfam" id="PF13673">
    <property type="entry name" value="Acetyltransf_10"/>
    <property type="match status" value="1"/>
</dbReference>
<dbReference type="SUPFAM" id="SSF55729">
    <property type="entry name" value="Acyl-CoA N-acyltransferases (Nat)"/>
    <property type="match status" value="1"/>
</dbReference>
<comment type="caution">
    <text evidence="2">The sequence shown here is derived from an EMBL/GenBank/DDBJ whole genome shotgun (WGS) entry which is preliminary data.</text>
</comment>
<dbReference type="CDD" id="cd04301">
    <property type="entry name" value="NAT_SF"/>
    <property type="match status" value="1"/>
</dbReference>
<feature type="domain" description="N-acetyltransferase" evidence="1">
    <location>
        <begin position="1"/>
        <end position="144"/>
    </location>
</feature>
<dbReference type="Gene3D" id="3.40.630.30">
    <property type="match status" value="1"/>
</dbReference>
<dbReference type="RefSeq" id="WP_188736754.1">
    <property type="nucleotide sequence ID" value="NZ_BMLW01000013.1"/>
</dbReference>
<proteinExistence type="predicted"/>
<organism evidence="2 3">
    <name type="scientific">Oceanobacillus neutriphilus</name>
    <dbReference type="NCBI Taxonomy" id="531815"/>
    <lineage>
        <taxon>Bacteria</taxon>
        <taxon>Bacillati</taxon>
        <taxon>Bacillota</taxon>
        <taxon>Bacilli</taxon>
        <taxon>Bacillales</taxon>
        <taxon>Bacillaceae</taxon>
        <taxon>Oceanobacillus</taxon>
    </lineage>
</organism>
<dbReference type="PANTHER" id="PTHR13355">
    <property type="entry name" value="GLUCOSAMINE 6-PHOSPHATE N-ACETYLTRANSFERASE"/>
    <property type="match status" value="1"/>
</dbReference>
<dbReference type="InterPro" id="IPR016181">
    <property type="entry name" value="Acyl_CoA_acyltransferase"/>
</dbReference>
<name>A0ABQ2P0C7_9BACI</name>
<protein>
    <submittedName>
        <fullName evidence="2">Acetyltransferase</fullName>
    </submittedName>
</protein>
<evidence type="ECO:0000313" key="2">
    <source>
        <dbReference type="EMBL" id="GGP15066.1"/>
    </source>
</evidence>
<reference evidence="3" key="1">
    <citation type="journal article" date="2019" name="Int. J. Syst. Evol. Microbiol.">
        <title>The Global Catalogue of Microorganisms (GCM) 10K type strain sequencing project: providing services to taxonomists for standard genome sequencing and annotation.</title>
        <authorList>
            <consortium name="The Broad Institute Genomics Platform"/>
            <consortium name="The Broad Institute Genome Sequencing Center for Infectious Disease"/>
            <person name="Wu L."/>
            <person name="Ma J."/>
        </authorList>
    </citation>
    <scope>NUCLEOTIDE SEQUENCE [LARGE SCALE GENOMIC DNA]</scope>
    <source>
        <strain evidence="3">CGMCC 1.7693</strain>
    </source>
</reference>
<dbReference type="Proteomes" id="UP000641206">
    <property type="component" value="Unassembled WGS sequence"/>
</dbReference>
<keyword evidence="3" id="KW-1185">Reference proteome</keyword>
<dbReference type="InterPro" id="IPR039143">
    <property type="entry name" value="GNPNAT1-like"/>
</dbReference>
<sequence length="144" mass="16592">MTCKIVTDELDLQKVFEIRKEIFVKEQEVAEEEEFDEFDSLDADCDHILVYYDNKPVGVGRIRAVEGIGKLERICILKPYRQYGLGKTVVKSLEEIALEKGLTKAKLHGQTHAEGFYHKLGYETASDEFMEDGIPHYLMVKQFT</sequence>
<dbReference type="PANTHER" id="PTHR13355:SF9">
    <property type="entry name" value="ACETYLTRANSFERASE BSU40680-RELATED"/>
    <property type="match status" value="1"/>
</dbReference>
<gene>
    <name evidence="2" type="ORF">GCM10011346_41580</name>
</gene>
<evidence type="ECO:0000313" key="3">
    <source>
        <dbReference type="Proteomes" id="UP000641206"/>
    </source>
</evidence>
<evidence type="ECO:0000259" key="1">
    <source>
        <dbReference type="PROSITE" id="PS51186"/>
    </source>
</evidence>